<dbReference type="EMBL" id="JBJURJ010000005">
    <property type="protein sequence ID" value="MFM9328595.1"/>
    <property type="molecule type" value="Genomic_DNA"/>
</dbReference>
<proteinExistence type="predicted"/>
<dbReference type="Proteomes" id="UP001631969">
    <property type="component" value="Unassembled WGS sequence"/>
</dbReference>
<evidence type="ECO:0000313" key="2">
    <source>
        <dbReference type="Proteomes" id="UP001631969"/>
    </source>
</evidence>
<evidence type="ECO:0000313" key="1">
    <source>
        <dbReference type="EMBL" id="MFM9328595.1"/>
    </source>
</evidence>
<organism evidence="1 2">
    <name type="scientific">Paenibacillus mesotrionivorans</name>
    <dbReference type="NCBI Taxonomy" id="3160968"/>
    <lineage>
        <taxon>Bacteria</taxon>
        <taxon>Bacillati</taxon>
        <taxon>Bacillota</taxon>
        <taxon>Bacilli</taxon>
        <taxon>Bacillales</taxon>
        <taxon>Paenibacillaceae</taxon>
        <taxon>Paenibacillus</taxon>
    </lineage>
</organism>
<protein>
    <submittedName>
        <fullName evidence="1">Uncharacterized protein</fullName>
    </submittedName>
</protein>
<gene>
    <name evidence="1" type="ORF">ACI1P1_09875</name>
</gene>
<name>A0ACC7NWP2_9BACL</name>
<sequence length="129" mass="14234">MKLQVEHGLPIVSLTLTHYNQSIVLSNVLFDTGCAATVFDTDALAVIGIYIDFINGQAKRMYGVGGTSEICYEQQISDLCIEHIALTDFPIQLGSIQEPYGFDGIIGIDFMMRAKCKVDFETMAIEFGK</sequence>
<keyword evidence="2" id="KW-1185">Reference proteome</keyword>
<accession>A0ACC7NWP2</accession>
<comment type="caution">
    <text evidence="1">The sequence shown here is derived from an EMBL/GenBank/DDBJ whole genome shotgun (WGS) entry which is preliminary data.</text>
</comment>
<reference evidence="1" key="1">
    <citation type="submission" date="2024-12" db="EMBL/GenBank/DDBJ databases">
        <authorList>
            <person name="Wu N."/>
        </authorList>
    </citation>
    <scope>NUCLEOTIDE SEQUENCE</scope>
    <source>
        <strain evidence="1">P15</strain>
    </source>
</reference>